<dbReference type="AlphaFoldDB" id="G8QZV9"/>
<dbReference type="RefSeq" id="WP_014200914.1">
    <property type="nucleotide sequence ID" value="NC_016599.1"/>
</dbReference>
<dbReference type="OrthoDB" id="411356at2"/>
<dbReference type="eggNOG" id="COG0526">
    <property type="taxonomic scope" value="Bacteria"/>
</dbReference>
<dbReference type="EMBL" id="CP003156">
    <property type="protein sequence ID" value="AEV31553.1"/>
    <property type="molecule type" value="Genomic_DNA"/>
</dbReference>
<protein>
    <submittedName>
        <fullName evidence="2">Thioredoxin domain-containing protein</fullName>
    </submittedName>
</protein>
<dbReference type="SUPFAM" id="SSF52833">
    <property type="entry name" value="Thioredoxin-like"/>
    <property type="match status" value="1"/>
</dbReference>
<dbReference type="KEGG" id="oho:Oweho_0537"/>
<dbReference type="Pfam" id="PF00085">
    <property type="entry name" value="Thioredoxin"/>
    <property type="match status" value="1"/>
</dbReference>
<name>G8QZV9_OWEHD</name>
<organism evidence="2 3">
    <name type="scientific">Owenweeksia hongkongensis (strain DSM 17368 / CIP 108786 / JCM 12287 / NRRL B-23963 / UST20020801)</name>
    <dbReference type="NCBI Taxonomy" id="926562"/>
    <lineage>
        <taxon>Bacteria</taxon>
        <taxon>Pseudomonadati</taxon>
        <taxon>Bacteroidota</taxon>
        <taxon>Flavobacteriia</taxon>
        <taxon>Flavobacteriales</taxon>
        <taxon>Owenweeksiaceae</taxon>
        <taxon>Owenweeksia</taxon>
    </lineage>
</organism>
<evidence type="ECO:0000313" key="2">
    <source>
        <dbReference type="EMBL" id="AEV31553.1"/>
    </source>
</evidence>
<dbReference type="InterPro" id="IPR013766">
    <property type="entry name" value="Thioredoxin_domain"/>
</dbReference>
<evidence type="ECO:0000313" key="3">
    <source>
        <dbReference type="Proteomes" id="UP000005631"/>
    </source>
</evidence>
<keyword evidence="3" id="KW-1185">Reference proteome</keyword>
<dbReference type="STRING" id="926562.Oweho_0537"/>
<reference evidence="2 3" key="1">
    <citation type="journal article" date="2012" name="Stand. Genomic Sci.">
        <title>Genome sequence of the orange-pigmented seawater bacterium Owenweeksia hongkongensis type strain (UST20020801(T)).</title>
        <authorList>
            <person name="Riedel T."/>
            <person name="Held B."/>
            <person name="Nolan M."/>
            <person name="Lucas S."/>
            <person name="Lapidus A."/>
            <person name="Tice H."/>
            <person name="Del Rio T.G."/>
            <person name="Cheng J.F."/>
            <person name="Han C."/>
            <person name="Tapia R."/>
            <person name="Goodwin L.A."/>
            <person name="Pitluck S."/>
            <person name="Liolios K."/>
            <person name="Mavromatis K."/>
            <person name="Pagani I."/>
            <person name="Ivanova N."/>
            <person name="Mikhailova N."/>
            <person name="Pati A."/>
            <person name="Chen A."/>
            <person name="Palaniappan K."/>
            <person name="Rohde M."/>
            <person name="Tindall B.J."/>
            <person name="Detter J.C."/>
            <person name="Goker M."/>
            <person name="Woyke T."/>
            <person name="Bristow J."/>
            <person name="Eisen J.A."/>
            <person name="Markowitz V."/>
            <person name="Hugenholtz P."/>
            <person name="Klenk H.P."/>
            <person name="Kyrpides N.C."/>
        </authorList>
    </citation>
    <scope>NUCLEOTIDE SEQUENCE</scope>
    <source>
        <strain evidence="3">DSM 17368 / JCM 12287 / NRRL B-23963</strain>
    </source>
</reference>
<gene>
    <name evidence="2" type="ordered locus">Oweho_0537</name>
</gene>
<accession>G8QZV9</accession>
<dbReference type="Gene3D" id="3.40.30.10">
    <property type="entry name" value="Glutaredoxin"/>
    <property type="match status" value="1"/>
</dbReference>
<proteinExistence type="predicted"/>
<feature type="domain" description="Thioredoxin" evidence="1">
    <location>
        <begin position="4"/>
        <end position="71"/>
    </location>
</feature>
<evidence type="ECO:0000259" key="1">
    <source>
        <dbReference type="Pfam" id="PF00085"/>
    </source>
</evidence>
<sequence length="101" mass="11739">MIELLYFTGKTCGVCQVLKPKLLEAVHENFPEVKIRVVDVEEESELAGQSMVFTLPVVILKQEGKEMFRFARSFSVYQVLEKVKQISSISYLFERRREAFC</sequence>
<dbReference type="Proteomes" id="UP000005631">
    <property type="component" value="Chromosome"/>
</dbReference>
<dbReference type="InterPro" id="IPR036249">
    <property type="entry name" value="Thioredoxin-like_sf"/>
</dbReference>
<dbReference type="CDD" id="cd02947">
    <property type="entry name" value="TRX_family"/>
    <property type="match status" value="1"/>
</dbReference>
<dbReference type="HOGENOM" id="CLU_090389_16_0_10"/>